<keyword evidence="1 9" id="KW-0806">Transcription termination</keyword>
<dbReference type="PANTHER" id="PTHR46425">
    <property type="entry name" value="TRANSCRIPTION TERMINATION FACTOR RHO"/>
    <property type="match status" value="1"/>
</dbReference>
<evidence type="ECO:0000256" key="10">
    <source>
        <dbReference type="NCBIfam" id="TIGR00767"/>
    </source>
</evidence>
<proteinExistence type="inferred from homology"/>
<keyword evidence="2 9" id="KW-0547">Nucleotide-binding</keyword>
<dbReference type="Gene3D" id="1.10.720.10">
    <property type="match status" value="1"/>
</dbReference>
<keyword evidence="4 9" id="KW-0347">Helicase</keyword>
<dbReference type="EMBL" id="JAZGLY010000004">
    <property type="protein sequence ID" value="MEE6187400.1"/>
    <property type="molecule type" value="Genomic_DNA"/>
</dbReference>
<dbReference type="RefSeq" id="WP_330974808.1">
    <property type="nucleotide sequence ID" value="NZ_JAZGLY010000004.1"/>
</dbReference>
<keyword evidence="7 9" id="KW-0805">Transcription regulation</keyword>
<keyword evidence="8 9" id="KW-0804">Transcription</keyword>
<dbReference type="PROSITE" id="PS51856">
    <property type="entry name" value="RHO_RNA_BD"/>
    <property type="match status" value="1"/>
</dbReference>
<dbReference type="NCBIfam" id="NF006886">
    <property type="entry name" value="PRK09376.1"/>
    <property type="match status" value="1"/>
</dbReference>
<dbReference type="Pfam" id="PF00006">
    <property type="entry name" value="ATP-synt_ab"/>
    <property type="match status" value="1"/>
</dbReference>
<evidence type="ECO:0000256" key="2">
    <source>
        <dbReference type="ARBA" id="ARBA00022741"/>
    </source>
</evidence>
<dbReference type="InterPro" id="IPR011129">
    <property type="entry name" value="CSD"/>
</dbReference>
<dbReference type="InterPro" id="IPR003593">
    <property type="entry name" value="AAA+_ATPase"/>
</dbReference>
<gene>
    <name evidence="9 14" type="primary">rho</name>
    <name evidence="14" type="ORF">V2H41_08955</name>
</gene>
<dbReference type="EC" id="3.6.4.-" evidence="9 10"/>
<dbReference type="InterPro" id="IPR012340">
    <property type="entry name" value="NA-bd_OB-fold"/>
</dbReference>
<dbReference type="Gene3D" id="3.40.50.300">
    <property type="entry name" value="P-loop containing nucleotide triphosphate hydrolases"/>
    <property type="match status" value="1"/>
</dbReference>
<evidence type="ECO:0000256" key="9">
    <source>
        <dbReference type="HAMAP-Rule" id="MF_01884"/>
    </source>
</evidence>
<dbReference type="Gene3D" id="2.40.50.140">
    <property type="entry name" value="Nucleic acid-binding proteins"/>
    <property type="match status" value="1"/>
</dbReference>
<feature type="compositionally biased region" description="Basic residues" evidence="12">
    <location>
        <begin position="91"/>
        <end position="110"/>
    </location>
</feature>
<evidence type="ECO:0000256" key="3">
    <source>
        <dbReference type="ARBA" id="ARBA00022801"/>
    </source>
</evidence>
<evidence type="ECO:0000256" key="7">
    <source>
        <dbReference type="ARBA" id="ARBA00023015"/>
    </source>
</evidence>
<comment type="caution">
    <text evidence="14">The sequence shown here is derived from an EMBL/GenBank/DDBJ whole genome shotgun (WGS) entry which is preliminary data.</text>
</comment>
<dbReference type="HAMAP" id="MF_01884">
    <property type="entry name" value="Rho"/>
    <property type="match status" value="1"/>
</dbReference>
<feature type="compositionally biased region" description="Acidic residues" evidence="12">
    <location>
        <begin position="135"/>
        <end position="153"/>
    </location>
</feature>
<keyword evidence="3 9" id="KW-0378">Hydrolase</keyword>
<name>A0ABU7RHD4_9BACT</name>
<feature type="binding site" evidence="9">
    <location>
        <begin position="332"/>
        <end position="337"/>
    </location>
    <ligand>
        <name>ATP</name>
        <dbReference type="ChEBI" id="CHEBI:30616"/>
    </ligand>
</feature>
<reference evidence="14 15" key="1">
    <citation type="submission" date="2024-01" db="EMBL/GenBank/DDBJ databases">
        <title>Niabella digestum sp. nov., isolated from waste digestion system.</title>
        <authorList>
            <person name="Zhang L."/>
        </authorList>
    </citation>
    <scope>NUCLEOTIDE SEQUENCE [LARGE SCALE GENOMIC DNA]</scope>
    <source>
        <strain evidence="14 15">A18</strain>
    </source>
</reference>
<dbReference type="SMART" id="SM00357">
    <property type="entry name" value="CSP"/>
    <property type="match status" value="1"/>
</dbReference>
<comment type="similarity">
    <text evidence="9 11">Belongs to the Rho family.</text>
</comment>
<dbReference type="GO" id="GO:0016787">
    <property type="term" value="F:hydrolase activity"/>
    <property type="evidence" value="ECO:0007669"/>
    <property type="project" value="UniProtKB-KW"/>
</dbReference>
<keyword evidence="6 9" id="KW-0694">RNA-binding</keyword>
<evidence type="ECO:0000259" key="13">
    <source>
        <dbReference type="PROSITE" id="PS51856"/>
    </source>
</evidence>
<dbReference type="CDD" id="cd01128">
    <property type="entry name" value="rho_factor_C"/>
    <property type="match status" value="1"/>
</dbReference>
<dbReference type="InterPro" id="IPR004665">
    <property type="entry name" value="Term_rho"/>
</dbReference>
<keyword evidence="5 9" id="KW-0067">ATP-binding</keyword>
<comment type="function">
    <text evidence="9">Facilitates transcription termination by a mechanism that involves Rho binding to the nascent RNA, activation of Rho's RNA-dependent ATPase activity, and release of the mRNA from the DNA template.</text>
</comment>
<evidence type="ECO:0000256" key="11">
    <source>
        <dbReference type="PROSITE-ProRule" id="PRU01203"/>
    </source>
</evidence>
<dbReference type="CDD" id="cd04459">
    <property type="entry name" value="Rho_CSD"/>
    <property type="match status" value="1"/>
</dbReference>
<feature type="compositionally biased region" description="Acidic residues" evidence="12">
    <location>
        <begin position="74"/>
        <end position="87"/>
    </location>
</feature>
<accession>A0ABU7RHD4</accession>
<dbReference type="SMART" id="SM00959">
    <property type="entry name" value="Rho_N"/>
    <property type="match status" value="1"/>
</dbReference>
<evidence type="ECO:0000256" key="6">
    <source>
        <dbReference type="ARBA" id="ARBA00022884"/>
    </source>
</evidence>
<dbReference type="NCBIfam" id="TIGR00767">
    <property type="entry name" value="rho"/>
    <property type="match status" value="1"/>
</dbReference>
<sequence length="581" mass="64990">MYDILQLNDMLVPELLDIAKQLNIPDAKKLTKQELVYRILDSQAIAGSKEETTETKPKRKRIVKATTSVGTEEAFVEDEGTDTQEEETKEKKAKAPAKKAKAAAKKKKTTTKKEEEETVAESEEKETKKKKEEKTEVEEATTEAYSEQEDENEGKDFSFDPATLSFIEKALKATEKYANPTPVIIDEVAPQPSKAKKEKEKEKDAAFNVEFDGVILSEGVLEMMPDGYGFLRSSDYNYLSSPDDVYVSPSQIKLFGLKTGDTVHGAVRPPREGEKYFALLKVDTINGKSPEEVRDRVPFDYLTPLFPYEKLNLFTRPEDYSTRIMDLFTPIGKGQRGLIVAQPKTGKTMLLKAVANAIAQNHPECYLMVVLVDERPEEVTDMERSVKAEVIASTFDEPAEKHVKVSNMALQKAKRLVECGHDVVILLDSITRLARAHNTVSPASGKVLSGGVEANAMQKPKQFFGAARKIENGGSLTILATALIDTGSKMDEVIFEEFKGTGNMELQLDRRLANKRIYPAIDLTASSTRRDDLLLDKDVLQRMNLLRVYLADMKTEEAMTELLKRMKGTKSNEEFLASMNS</sequence>
<dbReference type="SUPFAM" id="SSF50249">
    <property type="entry name" value="Nucleic acid-binding proteins"/>
    <property type="match status" value="1"/>
</dbReference>
<evidence type="ECO:0000256" key="4">
    <source>
        <dbReference type="ARBA" id="ARBA00022806"/>
    </source>
</evidence>
<evidence type="ECO:0000256" key="12">
    <source>
        <dbReference type="SAM" id="MobiDB-lite"/>
    </source>
</evidence>
<dbReference type="InterPro" id="IPR041703">
    <property type="entry name" value="Rho_factor_ATP-bd"/>
</dbReference>
<feature type="binding site" evidence="9">
    <location>
        <position position="375"/>
    </location>
    <ligand>
        <name>ATP</name>
        <dbReference type="ChEBI" id="CHEBI:30616"/>
    </ligand>
</feature>
<dbReference type="PANTHER" id="PTHR46425:SF1">
    <property type="entry name" value="TRANSCRIPTION TERMINATION FACTOR RHO"/>
    <property type="match status" value="1"/>
</dbReference>
<dbReference type="Proteomes" id="UP001357452">
    <property type="component" value="Unassembled WGS sequence"/>
</dbReference>
<evidence type="ECO:0000313" key="15">
    <source>
        <dbReference type="Proteomes" id="UP001357452"/>
    </source>
</evidence>
<feature type="compositionally biased region" description="Basic and acidic residues" evidence="12">
    <location>
        <begin position="125"/>
        <end position="134"/>
    </location>
</feature>
<keyword evidence="15" id="KW-1185">Reference proteome</keyword>
<evidence type="ECO:0000256" key="5">
    <source>
        <dbReference type="ARBA" id="ARBA00022840"/>
    </source>
</evidence>
<dbReference type="SUPFAM" id="SSF68912">
    <property type="entry name" value="Rho N-terminal domain-like"/>
    <property type="match status" value="1"/>
</dbReference>
<feature type="domain" description="Rho RNA-BD" evidence="13">
    <location>
        <begin position="214"/>
        <end position="289"/>
    </location>
</feature>
<feature type="region of interest" description="Disordered" evidence="12">
    <location>
        <begin position="48"/>
        <end position="159"/>
    </location>
</feature>
<evidence type="ECO:0000256" key="1">
    <source>
        <dbReference type="ARBA" id="ARBA00022472"/>
    </source>
</evidence>
<dbReference type="InterPro" id="IPR027417">
    <property type="entry name" value="P-loop_NTPase"/>
</dbReference>
<dbReference type="Pfam" id="PF07497">
    <property type="entry name" value="Rho_RNA_bind"/>
    <property type="match status" value="1"/>
</dbReference>
<dbReference type="InterPro" id="IPR011112">
    <property type="entry name" value="Rho-like_N"/>
</dbReference>
<evidence type="ECO:0000256" key="8">
    <source>
        <dbReference type="ARBA" id="ARBA00023163"/>
    </source>
</evidence>
<organism evidence="14 15">
    <name type="scientific">Niabella digestorum</name>
    <dbReference type="NCBI Taxonomy" id="3117701"/>
    <lineage>
        <taxon>Bacteria</taxon>
        <taxon>Pseudomonadati</taxon>
        <taxon>Bacteroidota</taxon>
        <taxon>Chitinophagia</taxon>
        <taxon>Chitinophagales</taxon>
        <taxon>Chitinophagaceae</taxon>
        <taxon>Niabella</taxon>
    </lineage>
</organism>
<dbReference type="InterPro" id="IPR036269">
    <property type="entry name" value="Rho_N_sf"/>
</dbReference>
<dbReference type="InterPro" id="IPR000194">
    <property type="entry name" value="ATPase_F1/V1/A1_a/bsu_nucl-bd"/>
</dbReference>
<dbReference type="SMART" id="SM00382">
    <property type="entry name" value="AAA"/>
    <property type="match status" value="1"/>
</dbReference>
<comment type="caution">
    <text evidence="9">Lacks conserved residue(s) required for the propagation of feature annotation.</text>
</comment>
<protein>
    <recommendedName>
        <fullName evidence="9 10">Transcription termination factor Rho</fullName>
        <ecNumber evidence="9 10">3.6.4.-</ecNumber>
    </recommendedName>
    <alternativeName>
        <fullName evidence="9">ATP-dependent helicase Rho</fullName>
    </alternativeName>
</protein>
<dbReference type="InterPro" id="IPR011113">
    <property type="entry name" value="Rho_RNA-bd"/>
</dbReference>
<evidence type="ECO:0000313" key="14">
    <source>
        <dbReference type="EMBL" id="MEE6187400.1"/>
    </source>
</evidence>
<dbReference type="SUPFAM" id="SSF52540">
    <property type="entry name" value="P-loop containing nucleoside triphosphate hydrolases"/>
    <property type="match status" value="1"/>
</dbReference>
<comment type="subunit">
    <text evidence="9">Homohexamer. The homohexamer assembles into an open ring structure.</text>
</comment>
<feature type="binding site" evidence="9">
    <location>
        <begin position="344"/>
        <end position="349"/>
    </location>
    <ligand>
        <name>ATP</name>
        <dbReference type="ChEBI" id="CHEBI:30616"/>
    </ligand>
</feature>
<dbReference type="Pfam" id="PF07498">
    <property type="entry name" value="Rho_N"/>
    <property type="match status" value="1"/>
</dbReference>